<evidence type="ECO:0000313" key="2">
    <source>
        <dbReference type="EMBL" id="KAL2494444.1"/>
    </source>
</evidence>
<dbReference type="AlphaFoldDB" id="A0ABD1S2N2"/>
<keyword evidence="3" id="KW-1185">Reference proteome</keyword>
<protein>
    <submittedName>
        <fullName evidence="2">Uncharacterized protein</fullName>
    </submittedName>
</protein>
<feature type="region of interest" description="Disordered" evidence="1">
    <location>
        <begin position="40"/>
        <end position="69"/>
    </location>
</feature>
<gene>
    <name evidence="2" type="ORF">Fot_38201</name>
</gene>
<proteinExistence type="predicted"/>
<name>A0ABD1S2N2_9LAMI</name>
<dbReference type="EMBL" id="JBFOLJ010000011">
    <property type="protein sequence ID" value="KAL2494444.1"/>
    <property type="molecule type" value="Genomic_DNA"/>
</dbReference>
<sequence>MELKFFQLHRTMDHKIDECPEIKSTIEGIETINIIGTIVSPKSMPQNYGQPPRRHGQPPHPRDLDRPWEKGQALPHVMISLEITSCLGKTKALSEKLTPYLASSLLEGRQ</sequence>
<reference evidence="3" key="1">
    <citation type="submission" date="2024-07" db="EMBL/GenBank/DDBJ databases">
        <title>Two chromosome-level genome assemblies of Korean endemic species Abeliophyllum distichum and Forsythia ovata (Oleaceae).</title>
        <authorList>
            <person name="Jang H."/>
        </authorList>
    </citation>
    <scope>NUCLEOTIDE SEQUENCE [LARGE SCALE GENOMIC DNA]</scope>
</reference>
<comment type="caution">
    <text evidence="2">The sequence shown here is derived from an EMBL/GenBank/DDBJ whole genome shotgun (WGS) entry which is preliminary data.</text>
</comment>
<organism evidence="2 3">
    <name type="scientific">Forsythia ovata</name>
    <dbReference type="NCBI Taxonomy" id="205694"/>
    <lineage>
        <taxon>Eukaryota</taxon>
        <taxon>Viridiplantae</taxon>
        <taxon>Streptophyta</taxon>
        <taxon>Embryophyta</taxon>
        <taxon>Tracheophyta</taxon>
        <taxon>Spermatophyta</taxon>
        <taxon>Magnoliopsida</taxon>
        <taxon>eudicotyledons</taxon>
        <taxon>Gunneridae</taxon>
        <taxon>Pentapetalae</taxon>
        <taxon>asterids</taxon>
        <taxon>lamiids</taxon>
        <taxon>Lamiales</taxon>
        <taxon>Oleaceae</taxon>
        <taxon>Forsythieae</taxon>
        <taxon>Forsythia</taxon>
    </lineage>
</organism>
<dbReference type="Proteomes" id="UP001604277">
    <property type="component" value="Unassembled WGS sequence"/>
</dbReference>
<feature type="compositionally biased region" description="Basic and acidic residues" evidence="1">
    <location>
        <begin position="60"/>
        <end position="69"/>
    </location>
</feature>
<evidence type="ECO:0000313" key="3">
    <source>
        <dbReference type="Proteomes" id="UP001604277"/>
    </source>
</evidence>
<accession>A0ABD1S2N2</accession>
<evidence type="ECO:0000256" key="1">
    <source>
        <dbReference type="SAM" id="MobiDB-lite"/>
    </source>
</evidence>